<feature type="domain" description="HTH luxR-type" evidence="6">
    <location>
        <begin position="142"/>
        <end position="207"/>
    </location>
</feature>
<dbReference type="SUPFAM" id="SSF52172">
    <property type="entry name" value="CheY-like"/>
    <property type="match status" value="1"/>
</dbReference>
<organism evidence="8">
    <name type="scientific">uncultured Thiotrichaceae bacterium</name>
    <dbReference type="NCBI Taxonomy" id="298394"/>
    <lineage>
        <taxon>Bacteria</taxon>
        <taxon>Pseudomonadati</taxon>
        <taxon>Pseudomonadota</taxon>
        <taxon>Gammaproteobacteria</taxon>
        <taxon>Thiotrichales</taxon>
        <taxon>Thiotrichaceae</taxon>
        <taxon>environmental samples</taxon>
    </lineage>
</organism>
<evidence type="ECO:0000313" key="8">
    <source>
        <dbReference type="EMBL" id="CAA6814267.1"/>
    </source>
</evidence>
<dbReference type="AlphaFoldDB" id="A0A6S6TCY0"/>
<proteinExistence type="predicted"/>
<keyword evidence="2" id="KW-0805">Transcription regulation</keyword>
<dbReference type="InterPro" id="IPR039420">
    <property type="entry name" value="WalR-like"/>
</dbReference>
<dbReference type="CDD" id="cd17535">
    <property type="entry name" value="REC_NarL-like"/>
    <property type="match status" value="1"/>
</dbReference>
<protein>
    <submittedName>
        <fullName evidence="8">DNA-binding response regulator</fullName>
    </submittedName>
</protein>
<gene>
    <name evidence="8" type="ORF">HELGO_WM39918</name>
</gene>
<evidence type="ECO:0000259" key="7">
    <source>
        <dbReference type="PROSITE" id="PS50110"/>
    </source>
</evidence>
<keyword evidence="3 8" id="KW-0238">DNA-binding</keyword>
<dbReference type="GO" id="GO:0000160">
    <property type="term" value="P:phosphorelay signal transduction system"/>
    <property type="evidence" value="ECO:0007669"/>
    <property type="project" value="InterPro"/>
</dbReference>
<keyword evidence="1 5" id="KW-0597">Phosphoprotein</keyword>
<dbReference type="GO" id="GO:0006355">
    <property type="term" value="P:regulation of DNA-templated transcription"/>
    <property type="evidence" value="ECO:0007669"/>
    <property type="project" value="InterPro"/>
</dbReference>
<dbReference type="PROSITE" id="PS50043">
    <property type="entry name" value="HTH_LUXR_2"/>
    <property type="match status" value="1"/>
</dbReference>
<evidence type="ECO:0000256" key="5">
    <source>
        <dbReference type="PROSITE-ProRule" id="PRU00169"/>
    </source>
</evidence>
<feature type="modified residue" description="4-aspartylphosphate" evidence="5">
    <location>
        <position position="55"/>
    </location>
</feature>
<sequence>MHNALILEDHAETRQVLQDVLQEILPGLRLYEAASLRQAREALYCHKRIDLALVDIGLPDGNGIEFVRELIQQSPNCYVVICTIYDDDRHLFDALKAGANGYLVKEHSRQELTEMLRGILNGQPPLSPAIAQHILDSFHEPTPAVKIELTPREIEVLTLMAKGYNRKEIADLLKLTCNTVSWYIKQVYQKLDVHSRAEATLEALRMGLVE</sequence>
<evidence type="ECO:0000256" key="1">
    <source>
        <dbReference type="ARBA" id="ARBA00022553"/>
    </source>
</evidence>
<dbReference type="CDD" id="cd06170">
    <property type="entry name" value="LuxR_C_like"/>
    <property type="match status" value="1"/>
</dbReference>
<dbReference type="InterPro" id="IPR000792">
    <property type="entry name" value="Tscrpt_reg_LuxR_C"/>
</dbReference>
<dbReference type="SUPFAM" id="SSF46894">
    <property type="entry name" value="C-terminal effector domain of the bipartite response regulators"/>
    <property type="match status" value="1"/>
</dbReference>
<dbReference type="Gene3D" id="1.10.10.10">
    <property type="entry name" value="Winged helix-like DNA-binding domain superfamily/Winged helix DNA-binding domain"/>
    <property type="match status" value="1"/>
</dbReference>
<dbReference type="SMART" id="SM00421">
    <property type="entry name" value="HTH_LUXR"/>
    <property type="match status" value="1"/>
</dbReference>
<reference evidence="8" key="1">
    <citation type="submission" date="2020-01" db="EMBL/GenBank/DDBJ databases">
        <authorList>
            <person name="Meier V. D."/>
            <person name="Meier V D."/>
        </authorList>
    </citation>
    <scope>NUCLEOTIDE SEQUENCE</scope>
    <source>
        <strain evidence="8">HLG_WM_MAG_07</strain>
    </source>
</reference>
<dbReference type="GO" id="GO:0003677">
    <property type="term" value="F:DNA binding"/>
    <property type="evidence" value="ECO:0007669"/>
    <property type="project" value="UniProtKB-KW"/>
</dbReference>
<dbReference type="PRINTS" id="PR00038">
    <property type="entry name" value="HTHLUXR"/>
</dbReference>
<dbReference type="Pfam" id="PF00072">
    <property type="entry name" value="Response_reg"/>
    <property type="match status" value="1"/>
</dbReference>
<name>A0A6S6TCY0_9GAMM</name>
<dbReference type="PROSITE" id="PS50110">
    <property type="entry name" value="RESPONSE_REGULATORY"/>
    <property type="match status" value="1"/>
</dbReference>
<dbReference type="InterPro" id="IPR058245">
    <property type="entry name" value="NreC/VraR/RcsB-like_REC"/>
</dbReference>
<dbReference type="Gene3D" id="3.40.50.2300">
    <property type="match status" value="1"/>
</dbReference>
<dbReference type="EMBL" id="CACVAY010000067">
    <property type="protein sequence ID" value="CAA6814267.1"/>
    <property type="molecule type" value="Genomic_DNA"/>
</dbReference>
<accession>A0A6S6TCY0</accession>
<dbReference type="PANTHER" id="PTHR43214:SF41">
    <property type="entry name" value="NITRATE_NITRITE RESPONSE REGULATOR PROTEIN NARP"/>
    <property type="match status" value="1"/>
</dbReference>
<dbReference type="InterPro" id="IPR001789">
    <property type="entry name" value="Sig_transdc_resp-reg_receiver"/>
</dbReference>
<evidence type="ECO:0000256" key="3">
    <source>
        <dbReference type="ARBA" id="ARBA00023125"/>
    </source>
</evidence>
<dbReference type="InterPro" id="IPR036388">
    <property type="entry name" value="WH-like_DNA-bd_sf"/>
</dbReference>
<feature type="domain" description="Response regulatory" evidence="7">
    <location>
        <begin position="3"/>
        <end position="120"/>
    </location>
</feature>
<dbReference type="Pfam" id="PF00196">
    <property type="entry name" value="GerE"/>
    <property type="match status" value="1"/>
</dbReference>
<dbReference type="SMART" id="SM00448">
    <property type="entry name" value="REC"/>
    <property type="match status" value="1"/>
</dbReference>
<dbReference type="PANTHER" id="PTHR43214">
    <property type="entry name" value="TWO-COMPONENT RESPONSE REGULATOR"/>
    <property type="match status" value="1"/>
</dbReference>
<evidence type="ECO:0000259" key="6">
    <source>
        <dbReference type="PROSITE" id="PS50043"/>
    </source>
</evidence>
<evidence type="ECO:0000256" key="2">
    <source>
        <dbReference type="ARBA" id="ARBA00023015"/>
    </source>
</evidence>
<keyword evidence="4" id="KW-0804">Transcription</keyword>
<dbReference type="InterPro" id="IPR016032">
    <property type="entry name" value="Sig_transdc_resp-reg_C-effctor"/>
</dbReference>
<dbReference type="InterPro" id="IPR011006">
    <property type="entry name" value="CheY-like_superfamily"/>
</dbReference>
<evidence type="ECO:0000256" key="4">
    <source>
        <dbReference type="ARBA" id="ARBA00023163"/>
    </source>
</evidence>